<evidence type="ECO:0000256" key="2">
    <source>
        <dbReference type="ARBA" id="ARBA00011738"/>
    </source>
</evidence>
<comment type="cofactor">
    <cofactor evidence="1">
        <name>Zn(2+)</name>
        <dbReference type="ChEBI" id="CHEBI:29105"/>
    </cofactor>
</comment>
<keyword evidence="6" id="KW-0255">Endonuclease</keyword>
<dbReference type="InterPro" id="IPR001279">
    <property type="entry name" value="Metallo-B-lactamas"/>
</dbReference>
<comment type="subunit">
    <text evidence="2">Homodimer.</text>
</comment>
<name>D9ZEA3_9ZZZZ</name>
<proteinExistence type="inferred from homology"/>
<evidence type="ECO:0000256" key="8">
    <source>
        <dbReference type="ARBA" id="ARBA00022833"/>
    </source>
</evidence>
<evidence type="ECO:0000256" key="7">
    <source>
        <dbReference type="ARBA" id="ARBA00022801"/>
    </source>
</evidence>
<dbReference type="InterPro" id="IPR036866">
    <property type="entry name" value="RibonucZ/Hydroxyglut_hydro"/>
</dbReference>
<dbReference type="InterPro" id="IPR013471">
    <property type="entry name" value="RNase_Z/BN"/>
</dbReference>
<evidence type="ECO:0000256" key="3">
    <source>
        <dbReference type="ARBA" id="ARBA00022694"/>
    </source>
</evidence>
<evidence type="ECO:0000256" key="4">
    <source>
        <dbReference type="ARBA" id="ARBA00022722"/>
    </source>
</evidence>
<reference evidence="10" key="1">
    <citation type="journal article" date="2010" name="Genome Res.">
        <title>Functional metagenomics to mine the human gut microbiome for dietary fiber catabolic enzymes.</title>
        <authorList>
            <person name="Tasse L."/>
            <person name="Bercovici J."/>
            <person name="Pizzut-Serin S."/>
            <person name="Robe P."/>
            <person name="Tap J."/>
            <person name="Klopp C."/>
            <person name="Cantarel B.L."/>
            <person name="Coutinho P.M."/>
            <person name="Henrissat B."/>
            <person name="Leclerc M."/>
            <person name="Dore J."/>
            <person name="Monsan P."/>
            <person name="Remaud-Simeon M."/>
            <person name="Potocki-Veronese G."/>
        </authorList>
    </citation>
    <scope>NUCLEOTIDE SEQUENCE</scope>
</reference>
<evidence type="ECO:0000256" key="5">
    <source>
        <dbReference type="ARBA" id="ARBA00022723"/>
    </source>
</evidence>
<accession>D9ZEA3</accession>
<dbReference type="Pfam" id="PF12706">
    <property type="entry name" value="Lactamase_B_2"/>
    <property type="match status" value="1"/>
</dbReference>
<keyword evidence="8" id="KW-0862">Zinc</keyword>
<dbReference type="AlphaFoldDB" id="D9ZEA3"/>
<keyword evidence="3" id="KW-0819">tRNA processing</keyword>
<evidence type="ECO:0000313" key="10">
    <source>
        <dbReference type="EMBL" id="ADD61657.1"/>
    </source>
</evidence>
<evidence type="ECO:0000259" key="9">
    <source>
        <dbReference type="Pfam" id="PF12706"/>
    </source>
</evidence>
<organism evidence="10">
    <name type="scientific">uncultured organism</name>
    <dbReference type="NCBI Taxonomy" id="155900"/>
    <lineage>
        <taxon>unclassified sequences</taxon>
        <taxon>environmental samples</taxon>
    </lineage>
</organism>
<dbReference type="SUPFAM" id="SSF56281">
    <property type="entry name" value="Metallo-hydrolase/oxidoreductase"/>
    <property type="match status" value="1"/>
</dbReference>
<dbReference type="PANTHER" id="PTHR46018:SF2">
    <property type="entry name" value="ZINC PHOSPHODIESTERASE ELAC PROTEIN 1"/>
    <property type="match status" value="1"/>
</dbReference>
<dbReference type="Gene3D" id="3.60.15.10">
    <property type="entry name" value="Ribonuclease Z/Hydroxyacylglutathione hydrolase-like"/>
    <property type="match status" value="1"/>
</dbReference>
<dbReference type="Pfam" id="PF23023">
    <property type="entry name" value="Anti-Pycsar_Apyc1"/>
    <property type="match status" value="1"/>
</dbReference>
<evidence type="ECO:0000256" key="6">
    <source>
        <dbReference type="ARBA" id="ARBA00022759"/>
    </source>
</evidence>
<keyword evidence="4" id="KW-0540">Nuclease</keyword>
<dbReference type="HAMAP" id="MF_01818">
    <property type="entry name" value="RNase_Z_BN"/>
    <property type="match status" value="1"/>
</dbReference>
<dbReference type="NCBIfam" id="NF000801">
    <property type="entry name" value="PRK00055.1-3"/>
    <property type="match status" value="1"/>
</dbReference>
<dbReference type="CDD" id="cd07717">
    <property type="entry name" value="RNaseZ_ZiPD-like_MBL-fold"/>
    <property type="match status" value="1"/>
</dbReference>
<dbReference type="PANTHER" id="PTHR46018">
    <property type="entry name" value="ZINC PHOSPHODIESTERASE ELAC PROTEIN 1"/>
    <property type="match status" value="1"/>
</dbReference>
<dbReference type="GO" id="GO:0046872">
    <property type="term" value="F:metal ion binding"/>
    <property type="evidence" value="ECO:0007669"/>
    <property type="project" value="UniProtKB-KW"/>
</dbReference>
<keyword evidence="7" id="KW-0378">Hydrolase</keyword>
<sequence>MLASARRATQTFVGASIARPQKGGANMMQLTLLGTGGTQPLPDRALASLAVTVQGHTLLLDCGEGTQVSLRKYGVSSYRIDAVLLTHYHGDHILGLPGLLQTLASLNRTAPLTIYGPPGQESIAAAIMALAGPLPYPVAWKIAEGTCKEAGLTVTPFPLKHRVPCCGYRLHLPRAGRFDAARAKAAGIPLEYWRVLQAGQSIGGFAPGDVLGPPRRGLTVVYATDTRPCPAVLEAARGADLLCMDSTYADDTDLPKAKLYGHATCRETGALAAEAKVRRLWLTHYSAAVTDPAPGLAVARTQYPEAAAGYDGLQLELEFDEG</sequence>
<protein>
    <recommendedName>
        <fullName evidence="9">Metallo-beta-lactamase domain-containing protein</fullName>
    </recommendedName>
</protein>
<dbReference type="GO" id="GO:0042781">
    <property type="term" value="F:3'-tRNA processing endoribonuclease activity"/>
    <property type="evidence" value="ECO:0007669"/>
    <property type="project" value="TreeGrafter"/>
</dbReference>
<evidence type="ECO:0000256" key="1">
    <source>
        <dbReference type="ARBA" id="ARBA00001947"/>
    </source>
</evidence>
<keyword evidence="5" id="KW-0479">Metal-binding</keyword>
<feature type="domain" description="Metallo-beta-lactamase" evidence="9">
    <location>
        <begin position="216"/>
        <end position="285"/>
    </location>
</feature>
<dbReference type="EMBL" id="GU942938">
    <property type="protein sequence ID" value="ADD61657.1"/>
    <property type="molecule type" value="Genomic_DNA"/>
</dbReference>